<dbReference type="AlphaFoldDB" id="A0A1H4BNG8"/>
<reference evidence="1 2" key="1">
    <citation type="submission" date="2016-10" db="EMBL/GenBank/DDBJ databases">
        <authorList>
            <person name="de Groot N.N."/>
        </authorList>
    </citation>
    <scope>NUCLEOTIDE SEQUENCE [LARGE SCALE GENOMIC DNA]</scope>
    <source>
        <strain evidence="1 2">SR12</strain>
    </source>
</reference>
<organism evidence="1 2">
    <name type="scientific">Eubacterium aggregans</name>
    <dbReference type="NCBI Taxonomy" id="81409"/>
    <lineage>
        <taxon>Bacteria</taxon>
        <taxon>Bacillati</taxon>
        <taxon>Bacillota</taxon>
        <taxon>Clostridia</taxon>
        <taxon>Eubacteriales</taxon>
        <taxon>Eubacteriaceae</taxon>
        <taxon>Eubacterium</taxon>
    </lineage>
</organism>
<gene>
    <name evidence="1" type="ORF">SAMN04515656_11211</name>
</gene>
<dbReference type="RefSeq" id="WP_090307387.1">
    <property type="nucleotide sequence ID" value="NZ_FNRK01000012.1"/>
</dbReference>
<name>A0A1H4BNG8_9FIRM</name>
<dbReference type="OrthoDB" id="2889166at2"/>
<proteinExistence type="predicted"/>
<evidence type="ECO:0000313" key="1">
    <source>
        <dbReference type="EMBL" id="SEA49598.1"/>
    </source>
</evidence>
<dbReference type="STRING" id="81409.SAMN04515656_11211"/>
<keyword evidence="2" id="KW-1185">Reference proteome</keyword>
<dbReference type="EMBL" id="FNRK01000012">
    <property type="protein sequence ID" value="SEA49598.1"/>
    <property type="molecule type" value="Genomic_DNA"/>
</dbReference>
<accession>A0A1H4BNG8</accession>
<evidence type="ECO:0008006" key="3">
    <source>
        <dbReference type="Google" id="ProtNLM"/>
    </source>
</evidence>
<protein>
    <recommendedName>
        <fullName evidence="3">Phage gp6-like head-tail connector protein</fullName>
    </recommendedName>
</protein>
<evidence type="ECO:0000313" key="2">
    <source>
        <dbReference type="Proteomes" id="UP000199394"/>
    </source>
</evidence>
<sequence length="94" mass="10762">MIRERIRNNLRISHHELDDEIESTIKVARAELIRSGVSASAANGDDPLIEEAIVAYAMFKMAPDENDRYQESFLYQQDCLRKSSGYKRVVGDDE</sequence>
<dbReference type="Proteomes" id="UP000199394">
    <property type="component" value="Unassembled WGS sequence"/>
</dbReference>